<reference evidence="1" key="1">
    <citation type="submission" date="2015-10" db="EMBL/GenBank/DDBJ databases">
        <authorList>
            <person name="Gilbert D.G."/>
        </authorList>
    </citation>
    <scope>NUCLEOTIDE SEQUENCE</scope>
    <source>
        <strain evidence="1">Phyl III-seqv23</strain>
    </source>
</reference>
<evidence type="ECO:0000313" key="1">
    <source>
        <dbReference type="EMBL" id="CUV19605.1"/>
    </source>
</evidence>
<dbReference type="AlphaFoldDB" id="A0A0S4UBP6"/>
<evidence type="ECO:0008006" key="2">
    <source>
        <dbReference type="Google" id="ProtNLM"/>
    </source>
</evidence>
<sequence length="158" mass="15674">MAFAILPFAAIMLLFGLGIQASQLADSVPGAGLAGQMETRSLVSSQQAAMFGTACLNAAIAQPGVISPSIAVTLPAGVLLPASAVCMTTPNGSGRNVYAYLPAAPGAAGRLIADSLGSGNWFAVRTTGVAVNLSAGNSMPVPATIPVGSLLNWTQTSS</sequence>
<accession>A0A0S4UBP6</accession>
<name>A0A0S4UBP6_RALSL</name>
<organism evidence="1">
    <name type="scientific">Ralstonia solanacearum</name>
    <name type="common">Pseudomonas solanacearum</name>
    <dbReference type="NCBI Taxonomy" id="305"/>
    <lineage>
        <taxon>Bacteria</taxon>
        <taxon>Pseudomonadati</taxon>
        <taxon>Pseudomonadota</taxon>
        <taxon>Betaproteobacteria</taxon>
        <taxon>Burkholderiales</taxon>
        <taxon>Burkholderiaceae</taxon>
        <taxon>Ralstonia</taxon>
        <taxon>Ralstonia solanacearum species complex</taxon>
    </lineage>
</organism>
<dbReference type="EMBL" id="LN899821">
    <property type="protein sequence ID" value="CUV19605.1"/>
    <property type="molecule type" value="Genomic_DNA"/>
</dbReference>
<proteinExistence type="predicted"/>
<protein>
    <recommendedName>
        <fullName evidence="2">Pilus assembly protein</fullName>
    </recommendedName>
</protein>
<gene>
    <name evidence="1" type="ORF">PSS4_v1_1070038</name>
</gene>